<feature type="transmembrane region" description="Helical" evidence="6">
    <location>
        <begin position="232"/>
        <end position="251"/>
    </location>
</feature>
<dbReference type="InParanoid" id="A0A482XHV9"/>
<dbReference type="GO" id="GO:0005794">
    <property type="term" value="C:Golgi apparatus"/>
    <property type="evidence" value="ECO:0007669"/>
    <property type="project" value="TreeGrafter"/>
</dbReference>
<reference evidence="7 8" key="1">
    <citation type="journal article" date="2017" name="Gigascience">
        <title>Genome sequence of the small brown planthopper, Laodelphax striatellus.</title>
        <authorList>
            <person name="Zhu J."/>
            <person name="Jiang F."/>
            <person name="Wang X."/>
            <person name="Yang P."/>
            <person name="Bao Y."/>
            <person name="Zhao W."/>
            <person name="Wang W."/>
            <person name="Lu H."/>
            <person name="Wang Q."/>
            <person name="Cui N."/>
            <person name="Li J."/>
            <person name="Chen X."/>
            <person name="Luo L."/>
            <person name="Yu J."/>
            <person name="Kang L."/>
            <person name="Cui F."/>
        </authorList>
    </citation>
    <scope>NUCLEOTIDE SEQUENCE [LARGE SCALE GENOMIC DNA]</scope>
    <source>
        <strain evidence="7">Lst14</strain>
    </source>
</reference>
<dbReference type="GO" id="GO:0016020">
    <property type="term" value="C:membrane"/>
    <property type="evidence" value="ECO:0007669"/>
    <property type="project" value="UniProtKB-SubCell"/>
</dbReference>
<evidence type="ECO:0000256" key="5">
    <source>
        <dbReference type="ARBA" id="ARBA00023136"/>
    </source>
</evidence>
<keyword evidence="3 6" id="KW-0812">Transmembrane</keyword>
<dbReference type="GO" id="GO:0032468">
    <property type="term" value="P:Golgi calcium ion homeostasis"/>
    <property type="evidence" value="ECO:0007669"/>
    <property type="project" value="TreeGrafter"/>
</dbReference>
<dbReference type="GO" id="GO:0032472">
    <property type="term" value="P:Golgi calcium ion transport"/>
    <property type="evidence" value="ECO:0007669"/>
    <property type="project" value="TreeGrafter"/>
</dbReference>
<gene>
    <name evidence="7" type="ORF">LSTR_LSTR010381</name>
</gene>
<evidence type="ECO:0000256" key="1">
    <source>
        <dbReference type="ARBA" id="ARBA00004141"/>
    </source>
</evidence>
<evidence type="ECO:0000256" key="2">
    <source>
        <dbReference type="ARBA" id="ARBA00009190"/>
    </source>
</evidence>
<dbReference type="PANTHER" id="PTHR12608:SF1">
    <property type="entry name" value="TRANSMEMBRANE PROTEIN 165"/>
    <property type="match status" value="1"/>
</dbReference>
<feature type="signal peptide" evidence="6">
    <location>
        <begin position="1"/>
        <end position="26"/>
    </location>
</feature>
<dbReference type="EMBL" id="QKKF02009630">
    <property type="protein sequence ID" value="RZF45237.1"/>
    <property type="molecule type" value="Genomic_DNA"/>
</dbReference>
<protein>
    <recommendedName>
        <fullName evidence="6">GDT1 family protein</fullName>
    </recommendedName>
</protein>
<comment type="caution">
    <text evidence="6">Lacks conserved residue(s) required for the propagation of feature annotation.</text>
</comment>
<accession>A0A482XHV9</accession>
<keyword evidence="4 6" id="KW-1133">Transmembrane helix</keyword>
<dbReference type="Pfam" id="PF01169">
    <property type="entry name" value="GDT1"/>
    <property type="match status" value="2"/>
</dbReference>
<feature type="transmembrane region" description="Helical" evidence="6">
    <location>
        <begin position="199"/>
        <end position="220"/>
    </location>
</feature>
<keyword evidence="5 6" id="KW-0472">Membrane</keyword>
<dbReference type="AlphaFoldDB" id="A0A482XHV9"/>
<comment type="subcellular location">
    <subcellularLocation>
        <location evidence="1 6">Membrane</location>
        <topology evidence="1 6">Multi-pass membrane protein</topology>
    </subcellularLocation>
</comment>
<sequence length="252" mass="27125">MGNYLLKDFKVLVILVLIAMVVNVVSDESFSFESKSFYQENITSPLTFRKQGGFMRSTLASLSVTVFSELGDKTFFLAAILAMKHSRSPVFIGAMSAMVLMMIVSVVFGLAASLIPRDFIQTMSTVILALFGLKMLKEGSEMRPNEGAIEFKHCEKSIETNNIGEKSLALTQAFTLTLLGEWGDRSQIATILLASTEDAFGVFSGGIVGHVFCTGAAVIGGSLVADKIPVKTMTSIGGVIFLIFAVSSLFIS</sequence>
<proteinExistence type="inferred from homology"/>
<feature type="chain" id="PRO_5019620511" description="GDT1 family protein" evidence="6">
    <location>
        <begin position="27"/>
        <end position="252"/>
    </location>
</feature>
<evidence type="ECO:0000256" key="3">
    <source>
        <dbReference type="ARBA" id="ARBA00022692"/>
    </source>
</evidence>
<evidence type="ECO:0000256" key="4">
    <source>
        <dbReference type="ARBA" id="ARBA00022989"/>
    </source>
</evidence>
<feature type="transmembrane region" description="Helical" evidence="6">
    <location>
        <begin position="90"/>
        <end position="113"/>
    </location>
</feature>
<dbReference type="GO" id="GO:0005384">
    <property type="term" value="F:manganese ion transmembrane transporter activity"/>
    <property type="evidence" value="ECO:0007669"/>
    <property type="project" value="TreeGrafter"/>
</dbReference>
<comment type="similarity">
    <text evidence="2 6">Belongs to the GDT1 family.</text>
</comment>
<dbReference type="STRING" id="195883.A0A482XHV9"/>
<dbReference type="PANTHER" id="PTHR12608">
    <property type="entry name" value="TRANSMEMBRANE PROTEIN HTP-1 RELATED"/>
    <property type="match status" value="1"/>
</dbReference>
<dbReference type="Proteomes" id="UP000291343">
    <property type="component" value="Unassembled WGS sequence"/>
</dbReference>
<evidence type="ECO:0000313" key="7">
    <source>
        <dbReference type="EMBL" id="RZF45237.1"/>
    </source>
</evidence>
<name>A0A482XHV9_LAOST</name>
<dbReference type="InterPro" id="IPR001727">
    <property type="entry name" value="GDT1-like"/>
</dbReference>
<evidence type="ECO:0000313" key="8">
    <source>
        <dbReference type="Proteomes" id="UP000291343"/>
    </source>
</evidence>
<keyword evidence="8" id="KW-1185">Reference proteome</keyword>
<dbReference type="PROSITE" id="PS01214">
    <property type="entry name" value="UPF0016"/>
    <property type="match status" value="1"/>
</dbReference>
<dbReference type="OrthoDB" id="442680at2759"/>
<evidence type="ECO:0000256" key="6">
    <source>
        <dbReference type="RuleBase" id="RU365102"/>
    </source>
</evidence>
<organism evidence="7 8">
    <name type="scientific">Laodelphax striatellus</name>
    <name type="common">Small brown planthopper</name>
    <name type="synonym">Delphax striatella</name>
    <dbReference type="NCBI Taxonomy" id="195883"/>
    <lineage>
        <taxon>Eukaryota</taxon>
        <taxon>Metazoa</taxon>
        <taxon>Ecdysozoa</taxon>
        <taxon>Arthropoda</taxon>
        <taxon>Hexapoda</taxon>
        <taxon>Insecta</taxon>
        <taxon>Pterygota</taxon>
        <taxon>Neoptera</taxon>
        <taxon>Paraneoptera</taxon>
        <taxon>Hemiptera</taxon>
        <taxon>Auchenorrhyncha</taxon>
        <taxon>Fulgoroidea</taxon>
        <taxon>Delphacidae</taxon>
        <taxon>Criomorphinae</taxon>
        <taxon>Laodelphax</taxon>
    </lineage>
</organism>
<dbReference type="GO" id="GO:0015085">
    <property type="term" value="F:calcium ion transmembrane transporter activity"/>
    <property type="evidence" value="ECO:0007669"/>
    <property type="project" value="TreeGrafter"/>
</dbReference>
<comment type="caution">
    <text evidence="7">The sequence shown here is derived from an EMBL/GenBank/DDBJ whole genome shotgun (WGS) entry which is preliminary data.</text>
</comment>
<keyword evidence="6" id="KW-0732">Signal</keyword>
<dbReference type="InterPro" id="IPR049555">
    <property type="entry name" value="GDT1-like_CS"/>
</dbReference>